<reference evidence="1" key="1">
    <citation type="submission" date="2024-10" db="EMBL/GenBank/DDBJ databases">
        <title>Aeromonas and Pseudomonas from the Cagarras Archipelago, Rio de Janeiro, Brazil.</title>
        <authorList>
            <person name="Canellas A.L.B."/>
            <person name="Laport M.S."/>
        </authorList>
    </citation>
    <scope>NUCLEOTIDE SEQUENCE</scope>
    <source>
        <strain evidence="1">ACP-7</strain>
    </source>
</reference>
<name>A0ACC7LZV9_9PSED</name>
<sequence>MLEALPMFRTRTQVLLMCLLPTSAVLAAEGPSFSCDKAEGMALKVCQSPQLSKLDRDLAALYKRVLGQADSDTQKQLKATQRGWIKGRDECWKASDTDACIREQYQVRLVKLQIQSGAVQVPAAVEFDCDDNSKPFTAVFYNQLDPQAAVLTFGDDQTIAIAQPAASGSKYGADGVEFWEHQGEAKVKWYGTELSCQAVR</sequence>
<protein>
    <submittedName>
        <fullName evidence="1">MliC family protein</fullName>
    </submittedName>
</protein>
<evidence type="ECO:0000313" key="2">
    <source>
        <dbReference type="Proteomes" id="UP001615411"/>
    </source>
</evidence>
<organism evidence="1 2">
    <name type="scientific">Pseudomonas caricapapayae</name>
    <dbReference type="NCBI Taxonomy" id="46678"/>
    <lineage>
        <taxon>Bacteria</taxon>
        <taxon>Pseudomonadati</taxon>
        <taxon>Pseudomonadota</taxon>
        <taxon>Gammaproteobacteria</taxon>
        <taxon>Pseudomonadales</taxon>
        <taxon>Pseudomonadaceae</taxon>
        <taxon>Pseudomonas</taxon>
    </lineage>
</organism>
<gene>
    <name evidence="1" type="ORF">ACIKP7_18340</name>
</gene>
<proteinExistence type="predicted"/>
<evidence type="ECO:0000313" key="1">
    <source>
        <dbReference type="EMBL" id="MFJ1340081.1"/>
    </source>
</evidence>
<keyword evidence="2" id="KW-1185">Reference proteome</keyword>
<dbReference type="EMBL" id="JBIUGF010000063">
    <property type="protein sequence ID" value="MFJ1340081.1"/>
    <property type="molecule type" value="Genomic_DNA"/>
</dbReference>
<dbReference type="Proteomes" id="UP001615411">
    <property type="component" value="Unassembled WGS sequence"/>
</dbReference>
<accession>A0ACC7LZV9</accession>
<comment type="caution">
    <text evidence="1">The sequence shown here is derived from an EMBL/GenBank/DDBJ whole genome shotgun (WGS) entry which is preliminary data.</text>
</comment>